<reference evidence="2 3" key="1">
    <citation type="submission" date="2016-10" db="EMBL/GenBank/DDBJ databases">
        <authorList>
            <person name="de Groot N.N."/>
        </authorList>
    </citation>
    <scope>NUCLEOTIDE SEQUENCE [LARGE SCALE GENOMIC DNA]</scope>
    <source>
        <strain evidence="2 3">DSM 15230</strain>
    </source>
</reference>
<name>A0A1G5UVS0_9FIRM</name>
<gene>
    <name evidence="2" type="ORF">SAMN02910343_00155</name>
</gene>
<dbReference type="GeneID" id="87756614"/>
<protein>
    <submittedName>
        <fullName evidence="2">Uncharacterized protein</fullName>
    </submittedName>
</protein>
<sequence length="46" mass="5421">MNSFIWDIRGNHEQVYHLMRMANLMGKRPGKKGKPKSYRGCVEKVE</sequence>
<dbReference type="RefSeq" id="WP_159427807.1">
    <property type="nucleotide sequence ID" value="NZ_FMXA01000003.1"/>
</dbReference>
<dbReference type="Proteomes" id="UP000199689">
    <property type="component" value="Unassembled WGS sequence"/>
</dbReference>
<dbReference type="EMBL" id="FMXA01000003">
    <property type="protein sequence ID" value="SDA37713.1"/>
    <property type="molecule type" value="Genomic_DNA"/>
</dbReference>
<accession>A0A1G5UVS0</accession>
<evidence type="ECO:0000313" key="3">
    <source>
        <dbReference type="Proteomes" id="UP000199689"/>
    </source>
</evidence>
<dbReference type="AlphaFoldDB" id="A0A1G5UVS0"/>
<evidence type="ECO:0000256" key="1">
    <source>
        <dbReference type="SAM" id="MobiDB-lite"/>
    </source>
</evidence>
<keyword evidence="3" id="KW-1185">Reference proteome</keyword>
<organism evidence="2 3">
    <name type="scientific">Allisonella histaminiformans</name>
    <dbReference type="NCBI Taxonomy" id="209880"/>
    <lineage>
        <taxon>Bacteria</taxon>
        <taxon>Bacillati</taxon>
        <taxon>Bacillota</taxon>
        <taxon>Negativicutes</taxon>
        <taxon>Veillonellales</taxon>
        <taxon>Veillonellaceae</taxon>
        <taxon>Allisonella</taxon>
    </lineage>
</organism>
<feature type="compositionally biased region" description="Basic residues" evidence="1">
    <location>
        <begin position="28"/>
        <end position="37"/>
    </location>
</feature>
<proteinExistence type="predicted"/>
<evidence type="ECO:0000313" key="2">
    <source>
        <dbReference type="EMBL" id="SDA37713.1"/>
    </source>
</evidence>
<feature type="region of interest" description="Disordered" evidence="1">
    <location>
        <begin position="27"/>
        <end position="46"/>
    </location>
</feature>